<feature type="transmembrane region" description="Helical" evidence="1">
    <location>
        <begin position="20"/>
        <end position="40"/>
    </location>
</feature>
<protein>
    <submittedName>
        <fullName evidence="2">Uncharacterized protein</fullName>
    </submittedName>
</protein>
<proteinExistence type="predicted"/>
<gene>
    <name evidence="2" type="ORF">METZ01_LOCUS342986</name>
</gene>
<name>A0A382QZ04_9ZZZZ</name>
<dbReference type="EMBL" id="UINC01117597">
    <property type="protein sequence ID" value="SVC90132.1"/>
    <property type="molecule type" value="Genomic_DNA"/>
</dbReference>
<dbReference type="AlphaFoldDB" id="A0A382QZ04"/>
<reference evidence="2" key="1">
    <citation type="submission" date="2018-05" db="EMBL/GenBank/DDBJ databases">
        <authorList>
            <person name="Lanie J.A."/>
            <person name="Ng W.-L."/>
            <person name="Kazmierczak K.M."/>
            <person name="Andrzejewski T.M."/>
            <person name="Davidsen T.M."/>
            <person name="Wayne K.J."/>
            <person name="Tettelin H."/>
            <person name="Glass J.I."/>
            <person name="Rusch D."/>
            <person name="Podicherti R."/>
            <person name="Tsui H.-C.T."/>
            <person name="Winkler M.E."/>
        </authorList>
    </citation>
    <scope>NUCLEOTIDE SEQUENCE</scope>
</reference>
<keyword evidence="1" id="KW-1133">Transmembrane helix</keyword>
<organism evidence="2">
    <name type="scientific">marine metagenome</name>
    <dbReference type="NCBI Taxonomy" id="408172"/>
    <lineage>
        <taxon>unclassified sequences</taxon>
        <taxon>metagenomes</taxon>
        <taxon>ecological metagenomes</taxon>
    </lineage>
</organism>
<feature type="transmembrane region" description="Helical" evidence="1">
    <location>
        <begin position="52"/>
        <end position="70"/>
    </location>
</feature>
<evidence type="ECO:0000313" key="2">
    <source>
        <dbReference type="EMBL" id="SVC90132.1"/>
    </source>
</evidence>
<sequence>MDDPQVALATPDTATRTFSVSMVISGIRCVLAYVVFPWLLPVLGVTGGVGPGVGLAIGTVAIGFNVSSIVRFWRADHRLKWIVVPINVAVIFLLLILVGFDVADLTG</sequence>
<feature type="transmembrane region" description="Helical" evidence="1">
    <location>
        <begin position="82"/>
        <end position="100"/>
    </location>
</feature>
<evidence type="ECO:0000256" key="1">
    <source>
        <dbReference type="SAM" id="Phobius"/>
    </source>
</evidence>
<keyword evidence="1" id="KW-0472">Membrane</keyword>
<accession>A0A382QZ04</accession>
<keyword evidence="1" id="KW-0812">Transmembrane</keyword>